<reference evidence="2 3" key="1">
    <citation type="submission" date="2016-10" db="EMBL/GenBank/DDBJ databases">
        <authorList>
            <person name="de Groot N.N."/>
        </authorList>
    </citation>
    <scope>NUCLEOTIDE SEQUENCE [LARGE SCALE GENOMIC DNA]</scope>
    <source>
        <strain evidence="3">E92,LMG 26720,CCM 7988</strain>
    </source>
</reference>
<organism evidence="2 3">
    <name type="scientific">Pseudarcicella hirudinis</name>
    <dbReference type="NCBI Taxonomy" id="1079859"/>
    <lineage>
        <taxon>Bacteria</taxon>
        <taxon>Pseudomonadati</taxon>
        <taxon>Bacteroidota</taxon>
        <taxon>Cytophagia</taxon>
        <taxon>Cytophagales</taxon>
        <taxon>Flectobacillaceae</taxon>
        <taxon>Pseudarcicella</taxon>
    </lineage>
</organism>
<gene>
    <name evidence="2" type="ORF">SAMN04515674_10329</name>
</gene>
<feature type="transmembrane region" description="Helical" evidence="1">
    <location>
        <begin position="81"/>
        <end position="100"/>
    </location>
</feature>
<keyword evidence="1" id="KW-0472">Membrane</keyword>
<protein>
    <recommendedName>
        <fullName evidence="4">DUF2946 domain-containing protein</fullName>
    </recommendedName>
</protein>
<evidence type="ECO:0000256" key="1">
    <source>
        <dbReference type="SAM" id="Phobius"/>
    </source>
</evidence>
<dbReference type="RefSeq" id="WP_092013774.1">
    <property type="nucleotide sequence ID" value="NZ_FOXH01000003.1"/>
</dbReference>
<name>A0A1I5Q5U3_9BACT</name>
<evidence type="ECO:0008006" key="4">
    <source>
        <dbReference type="Google" id="ProtNLM"/>
    </source>
</evidence>
<dbReference type="OrthoDB" id="825489at2"/>
<accession>A0A1I5Q5U3</accession>
<keyword evidence="3" id="KW-1185">Reference proteome</keyword>
<proteinExistence type="predicted"/>
<keyword evidence="1" id="KW-0812">Transmembrane</keyword>
<keyword evidence="1" id="KW-1133">Transmembrane helix</keyword>
<dbReference type="Proteomes" id="UP000199306">
    <property type="component" value="Unassembled WGS sequence"/>
</dbReference>
<dbReference type="STRING" id="1079859.SAMN04515674_10329"/>
<evidence type="ECO:0000313" key="3">
    <source>
        <dbReference type="Proteomes" id="UP000199306"/>
    </source>
</evidence>
<sequence length="129" mass="14927">MKRLVALILFLVIFFGSLMPKLGMEESVKLPELLKHYQYHKRSAPKTFNFKVFLWMHYSADSSHSKTTHHSTLPCFDCGGIGFLYVLASLFTLALMSLHFKMLGRRKMLWKNDYSLLLSPSLLNPPRGF</sequence>
<dbReference type="AlphaFoldDB" id="A0A1I5Q5U3"/>
<evidence type="ECO:0000313" key="2">
    <source>
        <dbReference type="EMBL" id="SFP41582.1"/>
    </source>
</evidence>
<dbReference type="EMBL" id="FOXH01000003">
    <property type="protein sequence ID" value="SFP41582.1"/>
    <property type="molecule type" value="Genomic_DNA"/>
</dbReference>